<feature type="region of interest" description="Disordered" evidence="1">
    <location>
        <begin position="52"/>
        <end position="81"/>
    </location>
</feature>
<proteinExistence type="predicted"/>
<dbReference type="AlphaFoldDB" id="A0A4R5EGI2"/>
<dbReference type="EMBL" id="SMLD01000157">
    <property type="protein sequence ID" value="TDE33525.1"/>
    <property type="molecule type" value="Genomic_DNA"/>
</dbReference>
<evidence type="ECO:0000313" key="2">
    <source>
        <dbReference type="EMBL" id="TDE33525.1"/>
    </source>
</evidence>
<organism evidence="2 3">
    <name type="scientific">Nonomuraea mesophila</name>
    <dbReference type="NCBI Taxonomy" id="2530382"/>
    <lineage>
        <taxon>Bacteria</taxon>
        <taxon>Bacillati</taxon>
        <taxon>Actinomycetota</taxon>
        <taxon>Actinomycetes</taxon>
        <taxon>Streptosporangiales</taxon>
        <taxon>Streptosporangiaceae</taxon>
        <taxon>Nonomuraea</taxon>
    </lineage>
</organism>
<dbReference type="RefSeq" id="WP_132638440.1">
    <property type="nucleotide sequence ID" value="NZ_SMLD01000157.1"/>
</dbReference>
<gene>
    <name evidence="2" type="ORF">E1295_38060</name>
</gene>
<accession>A0A4R5EGI2</accession>
<dbReference type="Proteomes" id="UP000295136">
    <property type="component" value="Unassembled WGS sequence"/>
</dbReference>
<keyword evidence="3" id="KW-1185">Reference proteome</keyword>
<evidence type="ECO:0000256" key="1">
    <source>
        <dbReference type="SAM" id="MobiDB-lite"/>
    </source>
</evidence>
<feature type="compositionally biased region" description="Low complexity" evidence="1">
    <location>
        <begin position="52"/>
        <end position="64"/>
    </location>
</feature>
<comment type="caution">
    <text evidence="2">The sequence shown here is derived from an EMBL/GenBank/DDBJ whole genome shotgun (WGS) entry which is preliminary data.</text>
</comment>
<name>A0A4R5EGI2_9ACTN</name>
<sequence length="81" mass="8509">MDWSDQPGDLAVGNGKAFVSNGERIVVADTDGELVDTITGLSDAYGLAMAPRAAPRSAPWASRSHLSRPSAGTGKKRNARR</sequence>
<evidence type="ECO:0000313" key="3">
    <source>
        <dbReference type="Proteomes" id="UP000295136"/>
    </source>
</evidence>
<protein>
    <submittedName>
        <fullName evidence="2">Uncharacterized protein</fullName>
    </submittedName>
</protein>
<reference evidence="2 3" key="1">
    <citation type="submission" date="2019-03" db="EMBL/GenBank/DDBJ databases">
        <title>Draft genome sequences of novel Actinobacteria.</title>
        <authorList>
            <person name="Sahin N."/>
            <person name="Ay H."/>
            <person name="Saygin H."/>
        </authorList>
    </citation>
    <scope>NUCLEOTIDE SEQUENCE [LARGE SCALE GENOMIC DNA]</scope>
    <source>
        <strain evidence="2 3">6K102</strain>
    </source>
</reference>